<feature type="non-terminal residue" evidence="1">
    <location>
        <position position="1"/>
    </location>
</feature>
<comment type="caution">
    <text evidence="1">The sequence shown here is derived from an EMBL/GenBank/DDBJ whole genome shotgun (WGS) entry which is preliminary data.</text>
</comment>
<sequence>RLRVSNTKGFGVQIGTSSCVKHKGIRSSDWDVFVCQTQRDSEFRLGRLRVSNTKGFGVQIGTSSCVKHKGIRSSDWDVFVCQRQRDSEFKFGRLSVWFAVLRESTPEEKRFQRLLPYLYSPVIR</sequence>
<dbReference type="EMBL" id="BGPR01083612">
    <property type="protein sequence ID" value="GBL92104.1"/>
    <property type="molecule type" value="Genomic_DNA"/>
</dbReference>
<gene>
    <name evidence="1" type="ORF">AVEN_211924_1</name>
</gene>
<accession>A0A4Y2BLP2</accession>
<reference evidence="1 2" key="1">
    <citation type="journal article" date="2019" name="Sci. Rep.">
        <title>Orb-weaving spider Araneus ventricosus genome elucidates the spidroin gene catalogue.</title>
        <authorList>
            <person name="Kono N."/>
            <person name="Nakamura H."/>
            <person name="Ohtoshi R."/>
            <person name="Moran D.A.P."/>
            <person name="Shinohara A."/>
            <person name="Yoshida Y."/>
            <person name="Fujiwara M."/>
            <person name="Mori M."/>
            <person name="Tomita M."/>
            <person name="Arakawa K."/>
        </authorList>
    </citation>
    <scope>NUCLEOTIDE SEQUENCE [LARGE SCALE GENOMIC DNA]</scope>
</reference>
<name>A0A4Y2BLP2_ARAVE</name>
<protein>
    <submittedName>
        <fullName evidence="1">Uncharacterized protein</fullName>
    </submittedName>
</protein>
<organism evidence="1 2">
    <name type="scientific">Araneus ventricosus</name>
    <name type="common">Orbweaver spider</name>
    <name type="synonym">Epeira ventricosa</name>
    <dbReference type="NCBI Taxonomy" id="182803"/>
    <lineage>
        <taxon>Eukaryota</taxon>
        <taxon>Metazoa</taxon>
        <taxon>Ecdysozoa</taxon>
        <taxon>Arthropoda</taxon>
        <taxon>Chelicerata</taxon>
        <taxon>Arachnida</taxon>
        <taxon>Araneae</taxon>
        <taxon>Araneomorphae</taxon>
        <taxon>Entelegynae</taxon>
        <taxon>Araneoidea</taxon>
        <taxon>Araneidae</taxon>
        <taxon>Araneus</taxon>
    </lineage>
</organism>
<dbReference type="Proteomes" id="UP000499080">
    <property type="component" value="Unassembled WGS sequence"/>
</dbReference>
<dbReference type="AlphaFoldDB" id="A0A4Y2BLP2"/>
<keyword evidence="2" id="KW-1185">Reference proteome</keyword>
<evidence type="ECO:0000313" key="1">
    <source>
        <dbReference type="EMBL" id="GBL92104.1"/>
    </source>
</evidence>
<proteinExistence type="predicted"/>
<evidence type="ECO:0000313" key="2">
    <source>
        <dbReference type="Proteomes" id="UP000499080"/>
    </source>
</evidence>